<dbReference type="InterPro" id="IPR026038">
    <property type="entry name" value="Put_PGPase"/>
</dbReference>
<dbReference type="Proteomes" id="UP001164803">
    <property type="component" value="Chromosome"/>
</dbReference>
<dbReference type="CDD" id="cd06971">
    <property type="entry name" value="PgpA"/>
    <property type="match status" value="1"/>
</dbReference>
<dbReference type="Pfam" id="PF04608">
    <property type="entry name" value="PgpA"/>
    <property type="match status" value="1"/>
</dbReference>
<keyword evidence="3" id="KW-1185">Reference proteome</keyword>
<sequence length="162" mass="17844">MAPNVVEQLKQRGVELTDIASIVYQLQAPYHSDLTMEQCHDNVEHVLKKREVQHAIYTGVALDVLAEQKALPEPLQSIMERDEPLYGVDEVLALSVTNVYGSIGFTNFGYLDKTKVGVVGQLNNHGSRIHVFLDDLVAAIAAAAAARIAHQHHTSSYDDINV</sequence>
<evidence type="ECO:0000313" key="2">
    <source>
        <dbReference type="EMBL" id="WAH37937.1"/>
    </source>
</evidence>
<dbReference type="InterPro" id="IPR036681">
    <property type="entry name" value="PgpA-like_sf"/>
</dbReference>
<dbReference type="RefSeq" id="WP_268045471.1">
    <property type="nucleotide sequence ID" value="NZ_CP104064.1"/>
</dbReference>
<reference evidence="2" key="1">
    <citation type="submission" date="2022-08" db="EMBL/GenBank/DDBJ databases">
        <title>Alicyclobacillus dauci DSM2870, complete genome.</title>
        <authorList>
            <person name="Wang Q."/>
            <person name="Cai R."/>
            <person name="Wang Z."/>
        </authorList>
    </citation>
    <scope>NUCLEOTIDE SEQUENCE</scope>
    <source>
        <strain evidence="2">DSM 28700</strain>
    </source>
</reference>
<accession>A0ABY6Z550</accession>
<gene>
    <name evidence="2" type="ORF">NZD86_05445</name>
</gene>
<proteinExistence type="predicted"/>
<dbReference type="EMBL" id="CP104064">
    <property type="protein sequence ID" value="WAH37937.1"/>
    <property type="molecule type" value="Genomic_DNA"/>
</dbReference>
<dbReference type="PIRSF" id="PIRSF019587">
    <property type="entry name" value="PGPase"/>
    <property type="match status" value="1"/>
</dbReference>
<protein>
    <submittedName>
        <fullName evidence="2">Phosphatidylglycerophosphatase A</fullName>
    </submittedName>
</protein>
<evidence type="ECO:0000259" key="1">
    <source>
        <dbReference type="Pfam" id="PF04608"/>
    </source>
</evidence>
<dbReference type="SUPFAM" id="SSF101307">
    <property type="entry name" value="YutG-like"/>
    <property type="match status" value="1"/>
</dbReference>
<dbReference type="InterPro" id="IPR007686">
    <property type="entry name" value="YutG/PgpA"/>
</dbReference>
<organism evidence="2 3">
    <name type="scientific">Alicyclobacillus dauci</name>
    <dbReference type="NCBI Taxonomy" id="1475485"/>
    <lineage>
        <taxon>Bacteria</taxon>
        <taxon>Bacillati</taxon>
        <taxon>Bacillota</taxon>
        <taxon>Bacilli</taxon>
        <taxon>Bacillales</taxon>
        <taxon>Alicyclobacillaceae</taxon>
        <taxon>Alicyclobacillus</taxon>
    </lineage>
</organism>
<name>A0ABY6Z550_9BACL</name>
<feature type="domain" description="YutG/PgpA" evidence="1">
    <location>
        <begin position="18"/>
        <end position="150"/>
    </location>
</feature>
<dbReference type="Gene3D" id="1.10.3760.10">
    <property type="entry name" value="PgpA-like"/>
    <property type="match status" value="1"/>
</dbReference>
<evidence type="ECO:0000313" key="3">
    <source>
        <dbReference type="Proteomes" id="UP001164803"/>
    </source>
</evidence>